<reference evidence="2" key="3">
    <citation type="submission" date="2022-06" db="UniProtKB">
        <authorList>
            <consortium name="EnsemblPlants"/>
        </authorList>
    </citation>
    <scope>IDENTIFICATION</scope>
</reference>
<dbReference type="AlphaFoldDB" id="A0A8R7UHU5"/>
<proteinExistence type="predicted"/>
<reference evidence="2" key="2">
    <citation type="submission" date="2018-03" db="EMBL/GenBank/DDBJ databases">
        <title>The Triticum urartu genome reveals the dynamic nature of wheat genome evolution.</title>
        <authorList>
            <person name="Ling H."/>
            <person name="Ma B."/>
            <person name="Shi X."/>
            <person name="Liu H."/>
            <person name="Dong L."/>
            <person name="Sun H."/>
            <person name="Cao Y."/>
            <person name="Gao Q."/>
            <person name="Zheng S."/>
            <person name="Li Y."/>
            <person name="Yu Y."/>
            <person name="Du H."/>
            <person name="Qi M."/>
            <person name="Li Y."/>
            <person name="Yu H."/>
            <person name="Cui Y."/>
            <person name="Wang N."/>
            <person name="Chen C."/>
            <person name="Wu H."/>
            <person name="Zhao Y."/>
            <person name="Zhang J."/>
            <person name="Li Y."/>
            <person name="Zhou W."/>
            <person name="Zhang B."/>
            <person name="Hu W."/>
            <person name="Eijk M."/>
            <person name="Tang J."/>
            <person name="Witsenboer H."/>
            <person name="Zhao S."/>
            <person name="Li Z."/>
            <person name="Zhang A."/>
            <person name="Wang D."/>
            <person name="Liang C."/>
        </authorList>
    </citation>
    <scope>NUCLEOTIDE SEQUENCE [LARGE SCALE GENOMIC DNA]</scope>
    <source>
        <strain evidence="2">cv. G1812</strain>
    </source>
</reference>
<accession>A0A8R7UHU5</accession>
<evidence type="ECO:0000313" key="3">
    <source>
        <dbReference type="Proteomes" id="UP000015106"/>
    </source>
</evidence>
<dbReference type="Gramene" id="TuG1812G0500002418.01.T03">
    <property type="protein sequence ID" value="TuG1812G0500002418.01.T03"/>
    <property type="gene ID" value="TuG1812G0500002418.01"/>
</dbReference>
<protein>
    <submittedName>
        <fullName evidence="2">Uncharacterized protein</fullName>
    </submittedName>
</protein>
<evidence type="ECO:0000313" key="2">
    <source>
        <dbReference type="EnsemblPlants" id="TuG1812G0500002418.01.T03"/>
    </source>
</evidence>
<dbReference type="EnsemblPlants" id="TuG1812G0500002418.01.T03">
    <property type="protein sequence ID" value="TuG1812G0500002418.01.T03"/>
    <property type="gene ID" value="TuG1812G0500002418.01"/>
</dbReference>
<reference evidence="3" key="1">
    <citation type="journal article" date="2013" name="Nature">
        <title>Draft genome of the wheat A-genome progenitor Triticum urartu.</title>
        <authorList>
            <person name="Ling H.Q."/>
            <person name="Zhao S."/>
            <person name="Liu D."/>
            <person name="Wang J."/>
            <person name="Sun H."/>
            <person name="Zhang C."/>
            <person name="Fan H."/>
            <person name="Li D."/>
            <person name="Dong L."/>
            <person name="Tao Y."/>
            <person name="Gao C."/>
            <person name="Wu H."/>
            <person name="Li Y."/>
            <person name="Cui Y."/>
            <person name="Guo X."/>
            <person name="Zheng S."/>
            <person name="Wang B."/>
            <person name="Yu K."/>
            <person name="Liang Q."/>
            <person name="Yang W."/>
            <person name="Lou X."/>
            <person name="Chen J."/>
            <person name="Feng M."/>
            <person name="Jian J."/>
            <person name="Zhang X."/>
            <person name="Luo G."/>
            <person name="Jiang Y."/>
            <person name="Liu J."/>
            <person name="Wang Z."/>
            <person name="Sha Y."/>
            <person name="Zhang B."/>
            <person name="Wu H."/>
            <person name="Tang D."/>
            <person name="Shen Q."/>
            <person name="Xue P."/>
            <person name="Zou S."/>
            <person name="Wang X."/>
            <person name="Liu X."/>
            <person name="Wang F."/>
            <person name="Yang Y."/>
            <person name="An X."/>
            <person name="Dong Z."/>
            <person name="Zhang K."/>
            <person name="Zhang X."/>
            <person name="Luo M.C."/>
            <person name="Dvorak J."/>
            <person name="Tong Y."/>
            <person name="Wang J."/>
            <person name="Yang H."/>
            <person name="Li Z."/>
            <person name="Wang D."/>
            <person name="Zhang A."/>
            <person name="Wang J."/>
        </authorList>
    </citation>
    <scope>NUCLEOTIDE SEQUENCE</scope>
    <source>
        <strain evidence="3">cv. G1812</strain>
    </source>
</reference>
<gene>
    <name evidence="2" type="primary">LOC125509320</name>
</gene>
<keyword evidence="3" id="KW-1185">Reference proteome</keyword>
<name>A0A8R7UHU5_TRIUA</name>
<feature type="region of interest" description="Disordered" evidence="1">
    <location>
        <begin position="1"/>
        <end position="31"/>
    </location>
</feature>
<evidence type="ECO:0000256" key="1">
    <source>
        <dbReference type="SAM" id="MobiDB-lite"/>
    </source>
</evidence>
<organism evidence="2 3">
    <name type="scientific">Triticum urartu</name>
    <name type="common">Red wild einkorn</name>
    <name type="synonym">Crithodium urartu</name>
    <dbReference type="NCBI Taxonomy" id="4572"/>
    <lineage>
        <taxon>Eukaryota</taxon>
        <taxon>Viridiplantae</taxon>
        <taxon>Streptophyta</taxon>
        <taxon>Embryophyta</taxon>
        <taxon>Tracheophyta</taxon>
        <taxon>Spermatophyta</taxon>
        <taxon>Magnoliopsida</taxon>
        <taxon>Liliopsida</taxon>
        <taxon>Poales</taxon>
        <taxon>Poaceae</taxon>
        <taxon>BOP clade</taxon>
        <taxon>Pooideae</taxon>
        <taxon>Triticodae</taxon>
        <taxon>Triticeae</taxon>
        <taxon>Triticinae</taxon>
        <taxon>Triticum</taxon>
    </lineage>
</organism>
<sequence>MLADRLPPSPPPPAATLSSSFLPPPSPPARSPCRSVSIPFLCQGRPVSVPLLRPDRPIPVHLLRRGRHPSPPARSPPQVLVLVNPFSSTAIFCRIRPPFAASTADRSCGTALQIPTSKPRPSSTFGTLQVAEVQSRQWIWTQRIV</sequence>
<dbReference type="Proteomes" id="UP000015106">
    <property type="component" value="Chromosome 5"/>
</dbReference>